<evidence type="ECO:0000256" key="6">
    <source>
        <dbReference type="ARBA" id="ARBA00022989"/>
    </source>
</evidence>
<feature type="transmembrane region" description="Helical" evidence="8">
    <location>
        <begin position="258"/>
        <end position="277"/>
    </location>
</feature>
<evidence type="ECO:0000256" key="1">
    <source>
        <dbReference type="ARBA" id="ARBA00004651"/>
    </source>
</evidence>
<dbReference type="Pfam" id="PF00005">
    <property type="entry name" value="ABC_tran"/>
    <property type="match status" value="1"/>
</dbReference>
<comment type="subcellular location">
    <subcellularLocation>
        <location evidence="1">Cell membrane</location>
        <topology evidence="1">Multi-pass membrane protein</topology>
    </subcellularLocation>
</comment>
<dbReference type="PROSITE" id="PS50893">
    <property type="entry name" value="ABC_TRANSPORTER_2"/>
    <property type="match status" value="1"/>
</dbReference>
<dbReference type="InterPro" id="IPR027417">
    <property type="entry name" value="P-loop_NTPase"/>
</dbReference>
<dbReference type="Gene3D" id="3.40.50.300">
    <property type="entry name" value="P-loop containing nucleotide triphosphate hydrolases"/>
    <property type="match status" value="1"/>
</dbReference>
<dbReference type="GO" id="GO:0005524">
    <property type="term" value="F:ATP binding"/>
    <property type="evidence" value="ECO:0007669"/>
    <property type="project" value="UniProtKB-KW"/>
</dbReference>
<keyword evidence="2" id="KW-0813">Transport</keyword>
<dbReference type="InterPro" id="IPR017871">
    <property type="entry name" value="ABC_transporter-like_CS"/>
</dbReference>
<evidence type="ECO:0000256" key="5">
    <source>
        <dbReference type="ARBA" id="ARBA00022840"/>
    </source>
</evidence>
<dbReference type="PROSITE" id="PS50929">
    <property type="entry name" value="ABC_TM1F"/>
    <property type="match status" value="1"/>
</dbReference>
<evidence type="ECO:0000313" key="11">
    <source>
        <dbReference type="EMBL" id="QKF66060.1"/>
    </source>
</evidence>
<evidence type="ECO:0000259" key="9">
    <source>
        <dbReference type="PROSITE" id="PS50893"/>
    </source>
</evidence>
<dbReference type="AlphaFoldDB" id="A0AAE7B8X7"/>
<keyword evidence="12" id="KW-1185">Reference proteome</keyword>
<dbReference type="KEGG" id="avp:AVENP_0486"/>
<accession>A0AAE7B8X7</accession>
<dbReference type="InterPro" id="IPR011527">
    <property type="entry name" value="ABC1_TM_dom"/>
</dbReference>
<dbReference type="GO" id="GO:0140359">
    <property type="term" value="F:ABC-type transporter activity"/>
    <property type="evidence" value="ECO:0007669"/>
    <property type="project" value="InterPro"/>
</dbReference>
<keyword evidence="6 8" id="KW-1133">Transmembrane helix</keyword>
<dbReference type="FunFam" id="3.40.50.300:FF:000287">
    <property type="entry name" value="Multidrug ABC transporter ATP-binding protein"/>
    <property type="match status" value="1"/>
</dbReference>
<proteinExistence type="predicted"/>
<dbReference type="PANTHER" id="PTHR24221:SF397">
    <property type="entry name" value="ABC TRANSPORTER, ATP-BINDING TRANSMEMBRANE PROTEIN"/>
    <property type="match status" value="1"/>
</dbReference>
<dbReference type="Pfam" id="PF00664">
    <property type="entry name" value="ABC_membrane"/>
    <property type="match status" value="1"/>
</dbReference>
<organism evidence="11 12">
    <name type="scientific">Arcobacter venerupis</name>
    <dbReference type="NCBI Taxonomy" id="1054033"/>
    <lineage>
        <taxon>Bacteria</taxon>
        <taxon>Pseudomonadati</taxon>
        <taxon>Campylobacterota</taxon>
        <taxon>Epsilonproteobacteria</taxon>
        <taxon>Campylobacterales</taxon>
        <taxon>Arcobacteraceae</taxon>
        <taxon>Arcobacter</taxon>
    </lineage>
</organism>
<evidence type="ECO:0000256" key="7">
    <source>
        <dbReference type="ARBA" id="ARBA00023136"/>
    </source>
</evidence>
<dbReference type="InterPro" id="IPR039421">
    <property type="entry name" value="Type_1_exporter"/>
</dbReference>
<feature type="transmembrane region" description="Helical" evidence="8">
    <location>
        <begin position="154"/>
        <end position="185"/>
    </location>
</feature>
<dbReference type="RefSeq" id="WP_128357785.1">
    <property type="nucleotide sequence ID" value="NZ_CP053840.1"/>
</dbReference>
<dbReference type="SUPFAM" id="SSF52540">
    <property type="entry name" value="P-loop containing nucleoside triphosphate hydrolases"/>
    <property type="match status" value="1"/>
</dbReference>
<evidence type="ECO:0000259" key="10">
    <source>
        <dbReference type="PROSITE" id="PS50929"/>
    </source>
</evidence>
<evidence type="ECO:0000256" key="3">
    <source>
        <dbReference type="ARBA" id="ARBA00022692"/>
    </source>
</evidence>
<feature type="domain" description="ABC transporter" evidence="9">
    <location>
        <begin position="343"/>
        <end position="578"/>
    </location>
</feature>
<gene>
    <name evidence="11" type="ORF">AVENP_0486</name>
</gene>
<feature type="transmembrane region" description="Helical" evidence="8">
    <location>
        <begin position="283"/>
        <end position="305"/>
    </location>
</feature>
<feature type="domain" description="ABC transmembrane type-1" evidence="10">
    <location>
        <begin position="25"/>
        <end position="312"/>
    </location>
</feature>
<sequence length="594" mass="66562">MKKYEKHKQGLWAIIAPVNGYIKTAISLSIIGGITSIIGFVLLAYVLLLSIKEKSDFFQFELSFNEAFLLLTFVVIISFLTRYYSFVISHLGAFKLEEILRTNITAHLAKIPLGYVITTGTGALKKVLLDDVKNLHAFVADSIPMIGKSITTPIASLFALLIINYVFALVALSVLLIGAVIMYFVMKDSVNHRKNYEQSQSDINKAVIEFIQAMMVVRTFDDGTSSFKRYNESLLRYRVHLKAWIAETSTPAKISMTILSPMPTLLAISLLGIFFVLNGTLDFVSFIAILLVSTGMADSLMPIMWMSNFIKKSSSSALRIQEIMDLPQLTYKKDKQLLKNLNIEFDNVSFKYENRLDYALQNISFKVKEKSVTALVGHSGAGKSTIAKLIPRFWDITSGSIKIGEVDIKDIDATTLMDTISFVFQDTFLFNDTLENNIKIANSNATREDMIEACKAAQIHDFILTLPKGYETLAGDRGTNLSGGQKQRITIARAILRNAPIVVLDEATAFADPENEEEIIKALANLMKNKTVIVIAHRLSTIKDVEQIIVFDDGKISEIGKHNELLENQGIYAKLWSDYEKSQNWHLHYKGDVK</sequence>
<keyword evidence="7 8" id="KW-0472">Membrane</keyword>
<dbReference type="InterPro" id="IPR003439">
    <property type="entry name" value="ABC_transporter-like_ATP-bd"/>
</dbReference>
<evidence type="ECO:0000256" key="2">
    <source>
        <dbReference type="ARBA" id="ARBA00022448"/>
    </source>
</evidence>
<dbReference type="GO" id="GO:0034040">
    <property type="term" value="F:ATPase-coupled lipid transmembrane transporter activity"/>
    <property type="evidence" value="ECO:0007669"/>
    <property type="project" value="TreeGrafter"/>
</dbReference>
<dbReference type="SUPFAM" id="SSF90123">
    <property type="entry name" value="ABC transporter transmembrane region"/>
    <property type="match status" value="1"/>
</dbReference>
<keyword evidence="4" id="KW-0547">Nucleotide-binding</keyword>
<dbReference type="GO" id="GO:0016887">
    <property type="term" value="F:ATP hydrolysis activity"/>
    <property type="evidence" value="ECO:0007669"/>
    <property type="project" value="InterPro"/>
</dbReference>
<evidence type="ECO:0000313" key="12">
    <source>
        <dbReference type="Proteomes" id="UP000503482"/>
    </source>
</evidence>
<dbReference type="PROSITE" id="PS00211">
    <property type="entry name" value="ABC_TRANSPORTER_1"/>
    <property type="match status" value="1"/>
</dbReference>
<feature type="transmembrane region" description="Helical" evidence="8">
    <location>
        <begin position="30"/>
        <end position="51"/>
    </location>
</feature>
<evidence type="ECO:0000256" key="4">
    <source>
        <dbReference type="ARBA" id="ARBA00022741"/>
    </source>
</evidence>
<dbReference type="Gene3D" id="1.20.1560.10">
    <property type="entry name" value="ABC transporter type 1, transmembrane domain"/>
    <property type="match status" value="1"/>
</dbReference>
<evidence type="ECO:0000256" key="8">
    <source>
        <dbReference type="SAM" id="Phobius"/>
    </source>
</evidence>
<dbReference type="GO" id="GO:0005886">
    <property type="term" value="C:plasma membrane"/>
    <property type="evidence" value="ECO:0007669"/>
    <property type="project" value="UniProtKB-SubCell"/>
</dbReference>
<dbReference type="PANTHER" id="PTHR24221">
    <property type="entry name" value="ATP-BINDING CASSETTE SUB-FAMILY B"/>
    <property type="match status" value="1"/>
</dbReference>
<dbReference type="InterPro" id="IPR003593">
    <property type="entry name" value="AAA+_ATPase"/>
</dbReference>
<feature type="transmembrane region" description="Helical" evidence="8">
    <location>
        <begin position="63"/>
        <end position="84"/>
    </location>
</feature>
<name>A0AAE7B8X7_9BACT</name>
<dbReference type="InterPro" id="IPR036640">
    <property type="entry name" value="ABC1_TM_sf"/>
</dbReference>
<keyword evidence="3 8" id="KW-0812">Transmembrane</keyword>
<keyword evidence="5 11" id="KW-0067">ATP-binding</keyword>
<protein>
    <submittedName>
        <fullName evidence="11">ABC transporter, ATP-binding/permease components</fullName>
    </submittedName>
</protein>
<reference evidence="11 12" key="1">
    <citation type="submission" date="2020-05" db="EMBL/GenBank/DDBJ databases">
        <title>Complete genome sequencing of Campylobacter and Arcobacter type strains.</title>
        <authorList>
            <person name="Miller W.G."/>
            <person name="Yee E."/>
        </authorList>
    </citation>
    <scope>NUCLEOTIDE SEQUENCE [LARGE SCALE GENOMIC DNA]</scope>
    <source>
        <strain evidence="11 12">LMG 26156</strain>
    </source>
</reference>
<dbReference type="EMBL" id="CP053840">
    <property type="protein sequence ID" value="QKF66060.1"/>
    <property type="molecule type" value="Genomic_DNA"/>
</dbReference>
<dbReference type="SMART" id="SM00382">
    <property type="entry name" value="AAA"/>
    <property type="match status" value="1"/>
</dbReference>
<dbReference type="Proteomes" id="UP000503482">
    <property type="component" value="Chromosome"/>
</dbReference>